<dbReference type="EMBL" id="CP012508">
    <property type="protein sequence ID" value="ALB21509.1"/>
    <property type="molecule type" value="Genomic_DNA"/>
</dbReference>
<keyword evidence="3" id="KW-0614">Plasmid</keyword>
<evidence type="ECO:0000313" key="1">
    <source>
        <dbReference type="EMBL" id="ALB21509.1"/>
    </source>
</evidence>
<organism evidence="2 5">
    <name type="scientific">Piscirickettsia salmonis</name>
    <dbReference type="NCBI Taxonomy" id="1238"/>
    <lineage>
        <taxon>Bacteria</taxon>
        <taxon>Pseudomonadati</taxon>
        <taxon>Pseudomonadota</taxon>
        <taxon>Gammaproteobacteria</taxon>
        <taxon>Thiotrichales</taxon>
        <taxon>Piscirickettsiaceae</taxon>
        <taxon>Piscirickettsia</taxon>
    </lineage>
</organism>
<dbReference type="EMBL" id="CP038909">
    <property type="protein sequence ID" value="QGO07662.1"/>
    <property type="molecule type" value="Genomic_DNA"/>
</dbReference>
<gene>
    <name evidence="1" type="ORF">KU39_325</name>
    <name evidence="2" type="ORF">Psal009_00590</name>
    <name evidence="3" type="ORF">Psal009_03621</name>
</gene>
<dbReference type="AlphaFoldDB" id="A0A9Q6PU98"/>
<proteinExistence type="predicted"/>
<keyword evidence="5" id="KW-1185">Reference proteome</keyword>
<evidence type="ECO:0000313" key="3">
    <source>
        <dbReference type="EMBL" id="QGO07662.1"/>
    </source>
</evidence>
<sequence>MDIRRWQLEVKQGKKTAIICFEANNDRRDILRVARAIARLRGINLNEVEYQIHPDHAN</sequence>
<dbReference type="EMBL" id="CP038908">
    <property type="protein sequence ID" value="QGO04718.1"/>
    <property type="molecule type" value="Genomic_DNA"/>
</dbReference>
<dbReference type="Proteomes" id="UP000422232">
    <property type="component" value="Chromosome"/>
</dbReference>
<protein>
    <submittedName>
        <fullName evidence="1">Metal transporter</fullName>
    </submittedName>
</protein>
<evidence type="ECO:0000313" key="2">
    <source>
        <dbReference type="EMBL" id="QGO04718.1"/>
    </source>
</evidence>
<reference evidence="1" key="2">
    <citation type="submission" date="2015-08" db="EMBL/GenBank/DDBJ databases">
        <title>Complete genome sequence of Piscirickettsia salmonis strain PM32597B1.</title>
        <authorList>
            <person name="Bohle H."/>
            <person name="Henriquez P."/>
            <person name="Navas E."/>
            <person name="Grothusen H."/>
            <person name="Bustamante F."/>
            <person name="Bustos P."/>
            <person name="Bustos P."/>
            <person name="Mancilla M."/>
        </authorList>
    </citation>
    <scope>NUCLEOTIDE SEQUENCE</scope>
    <source>
        <strain evidence="1">PM32597B1</strain>
    </source>
</reference>
<reference evidence="1 4" key="1">
    <citation type="journal article" date="2014" name="Genome Announc.">
        <title>Comparative Genome Analysis of Two Isolates of the Fish Pathogen Piscirickettsia salmonis from Different Hosts Reveals Major Differences in Virulence-Associated Secretion Systems.</title>
        <authorList>
            <person name="Bohle H."/>
            <person name="Henriquez P."/>
            <person name="Grothusen H."/>
            <person name="Navas E."/>
            <person name="Sandoval A."/>
            <person name="Bustamante F."/>
            <person name="Bustos P."/>
            <person name="Mancilla M."/>
        </authorList>
    </citation>
    <scope>NUCLEOTIDE SEQUENCE [LARGE SCALE GENOMIC DNA]</scope>
    <source>
        <strain evidence="4">B1-32597</strain>
        <strain evidence="1">PM32597B1</strain>
    </source>
</reference>
<reference evidence="2 5" key="3">
    <citation type="submission" date="2019-04" db="EMBL/GenBank/DDBJ databases">
        <title>Complete genome sequencing of Piscirickettsia salmonis strain Psal-009.</title>
        <authorList>
            <person name="Schober I."/>
            <person name="Bunk B."/>
            <person name="Sproer C."/>
            <person name="Carril G.P."/>
            <person name="Riedel T."/>
            <person name="Flores-Herrera P.A."/>
            <person name="Nourdin-Galindo G."/>
            <person name="Marshall S.H."/>
            <person name="Overmann J."/>
        </authorList>
    </citation>
    <scope>NUCLEOTIDE SEQUENCE [LARGE SCALE GENOMIC DNA]</scope>
    <source>
        <strain evidence="2 5">Psal-009</strain>
        <plasmid evidence="3 5">unnamed1</plasmid>
    </source>
</reference>
<dbReference type="RefSeq" id="WP_016212130.1">
    <property type="nucleotide sequence ID" value="NZ_CP012413.1"/>
</dbReference>
<name>A0A9Q6PU98_PISSA</name>
<accession>A0A9Q6PU98</accession>
<geneLocation type="plasmid" evidence="3 5">
    <name>unnamed1</name>
</geneLocation>
<evidence type="ECO:0000313" key="5">
    <source>
        <dbReference type="Proteomes" id="UP000422232"/>
    </source>
</evidence>
<dbReference type="Proteomes" id="UP000029558">
    <property type="component" value="Chromosome"/>
</dbReference>
<evidence type="ECO:0000313" key="4">
    <source>
        <dbReference type="Proteomes" id="UP000029558"/>
    </source>
</evidence>
<dbReference type="GeneID" id="66742709"/>
<dbReference type="Proteomes" id="UP000422232">
    <property type="component" value="Plasmid unnamed1"/>
</dbReference>